<reference evidence="3" key="1">
    <citation type="submission" date="2014-05" db="EMBL/GenBank/DDBJ databases">
        <title>The genome and life-stage specific transcriptomes of Globodera pallida elucidate key aspects of plant parasitism by a cyst nematode.</title>
        <authorList>
            <person name="Cotton J.A."/>
            <person name="Lilley C.J."/>
            <person name="Jones L.M."/>
            <person name="Kikuchi T."/>
            <person name="Reid A.J."/>
            <person name="Thorpe P."/>
            <person name="Tsai I.J."/>
            <person name="Beasley H."/>
            <person name="Blok V."/>
            <person name="Cock P.J.A."/>
            <person name="Van den Akker S.E."/>
            <person name="Holroyd N."/>
            <person name="Hunt M."/>
            <person name="Mantelin S."/>
            <person name="Naghra H."/>
            <person name="Pain A."/>
            <person name="Palomares-Rius J.E."/>
            <person name="Zarowiecki M."/>
            <person name="Berriman M."/>
            <person name="Jones J.T."/>
            <person name="Urwin P.E."/>
        </authorList>
    </citation>
    <scope>NUCLEOTIDE SEQUENCE [LARGE SCALE GENOMIC DNA]</scope>
    <source>
        <strain evidence="3">Lindley</strain>
    </source>
</reference>
<evidence type="ECO:0000313" key="3">
    <source>
        <dbReference type="Proteomes" id="UP000050741"/>
    </source>
</evidence>
<organism evidence="3 4">
    <name type="scientific">Globodera pallida</name>
    <name type="common">Potato cyst nematode worm</name>
    <name type="synonym">Heterodera pallida</name>
    <dbReference type="NCBI Taxonomy" id="36090"/>
    <lineage>
        <taxon>Eukaryota</taxon>
        <taxon>Metazoa</taxon>
        <taxon>Ecdysozoa</taxon>
        <taxon>Nematoda</taxon>
        <taxon>Chromadorea</taxon>
        <taxon>Rhabditida</taxon>
        <taxon>Tylenchina</taxon>
        <taxon>Tylenchomorpha</taxon>
        <taxon>Tylenchoidea</taxon>
        <taxon>Heteroderidae</taxon>
        <taxon>Heteroderinae</taxon>
        <taxon>Globodera</taxon>
    </lineage>
</organism>
<keyword evidence="3" id="KW-1185">Reference proteome</keyword>
<name>A0A183CTG4_GLOPA</name>
<keyword evidence="1" id="KW-0472">Membrane</keyword>
<proteinExistence type="predicted"/>
<evidence type="ECO:0000313" key="4">
    <source>
        <dbReference type="WBParaSite" id="GPLIN_001617200"/>
    </source>
</evidence>
<dbReference type="InterPro" id="IPR002619">
    <property type="entry name" value="CX"/>
</dbReference>
<dbReference type="PANTHER" id="PTHR47520">
    <property type="entry name" value="CX DOMAIN-CONTAINING PROTEIN-RELATED"/>
    <property type="match status" value="1"/>
</dbReference>
<dbReference type="WBParaSite" id="GPLIN_001617200">
    <property type="protein sequence ID" value="GPLIN_001617200"/>
    <property type="gene ID" value="GPLIN_001617200"/>
</dbReference>
<reference evidence="4" key="2">
    <citation type="submission" date="2016-06" db="UniProtKB">
        <authorList>
            <consortium name="WormBaseParasite"/>
        </authorList>
    </citation>
    <scope>IDENTIFICATION</scope>
</reference>
<keyword evidence="1" id="KW-1133">Transmembrane helix</keyword>
<feature type="domain" description="CX" evidence="2">
    <location>
        <begin position="94"/>
        <end position="120"/>
    </location>
</feature>
<accession>A0A183CTG4</accession>
<dbReference type="Proteomes" id="UP000050741">
    <property type="component" value="Unassembled WGS sequence"/>
</dbReference>
<evidence type="ECO:0000256" key="1">
    <source>
        <dbReference type="SAM" id="Phobius"/>
    </source>
</evidence>
<keyword evidence="1" id="KW-0812">Transmembrane</keyword>
<dbReference type="Pfam" id="PF01705">
    <property type="entry name" value="CX"/>
    <property type="match status" value="1"/>
</dbReference>
<feature type="transmembrane region" description="Helical" evidence="1">
    <location>
        <begin position="133"/>
        <end position="154"/>
    </location>
</feature>
<dbReference type="AlphaFoldDB" id="A0A183CTG4"/>
<sequence>LWKRHRAWLSRAESFKSSFVSSSAANTYYHNQPFYYYGNHYYLGGDGASKVNAGEIQCKMLLDTLFNQNAPLSNSSKLINETWPATWTNGTFSMTNGTRPKYIVWTCKEHVEQCCGIECCPTSAAEGANDGTAVVELVFILLGGVIVMVWYWVIQNF</sequence>
<evidence type="ECO:0000259" key="2">
    <source>
        <dbReference type="Pfam" id="PF01705"/>
    </source>
</evidence>
<protein>
    <submittedName>
        <fullName evidence="4">CX domain-containing protein</fullName>
    </submittedName>
</protein>